<keyword evidence="15" id="KW-0560">Oxidoreductase</keyword>
<feature type="domain" description="Globin" evidence="13">
    <location>
        <begin position="1"/>
        <end position="138"/>
    </location>
</feature>
<evidence type="ECO:0000256" key="11">
    <source>
        <dbReference type="ARBA" id="ARBA00049433"/>
    </source>
</evidence>
<dbReference type="InterPro" id="IPR039261">
    <property type="entry name" value="FNR_nucleotide-bd"/>
</dbReference>
<keyword evidence="6" id="KW-0479">Metal-binding</keyword>
<dbReference type="GO" id="GO:0019825">
    <property type="term" value="F:oxygen binding"/>
    <property type="evidence" value="ECO:0007669"/>
    <property type="project" value="InterPro"/>
</dbReference>
<keyword evidence="12" id="KW-0813">Transport</keyword>
<dbReference type="GO" id="GO:0020037">
    <property type="term" value="F:heme binding"/>
    <property type="evidence" value="ECO:0007669"/>
    <property type="project" value="InterPro"/>
</dbReference>
<dbReference type="RefSeq" id="WP_008540705.1">
    <property type="nucleotide sequence ID" value="NZ_JH604866.1"/>
</dbReference>
<dbReference type="Pfam" id="PF00175">
    <property type="entry name" value="NAD_binding_1"/>
    <property type="match status" value="1"/>
</dbReference>
<dbReference type="STRING" id="762967.HMPREF9440_00281"/>
<keyword evidence="16" id="KW-1185">Reference proteome</keyword>
<evidence type="ECO:0000256" key="2">
    <source>
        <dbReference type="ARBA" id="ARBA00012229"/>
    </source>
</evidence>
<evidence type="ECO:0000256" key="7">
    <source>
        <dbReference type="ARBA" id="ARBA00023004"/>
    </source>
</evidence>
<dbReference type="Proteomes" id="UP000004956">
    <property type="component" value="Unassembled WGS sequence"/>
</dbReference>
<evidence type="ECO:0000256" key="4">
    <source>
        <dbReference type="ARBA" id="ARBA00022617"/>
    </source>
</evidence>
<evidence type="ECO:0000313" key="15">
    <source>
        <dbReference type="EMBL" id="EHY32355.1"/>
    </source>
</evidence>
<dbReference type="Gene3D" id="3.40.50.80">
    <property type="entry name" value="Nucleotide-binding domain of ferredoxin-NADP reductase (FNR) module"/>
    <property type="match status" value="1"/>
</dbReference>
<evidence type="ECO:0000313" key="16">
    <source>
        <dbReference type="Proteomes" id="UP000004956"/>
    </source>
</evidence>
<organism evidence="15 16">
    <name type="scientific">Sutterella parvirubra YIT 11816</name>
    <dbReference type="NCBI Taxonomy" id="762967"/>
    <lineage>
        <taxon>Bacteria</taxon>
        <taxon>Pseudomonadati</taxon>
        <taxon>Pseudomonadota</taxon>
        <taxon>Betaproteobacteria</taxon>
        <taxon>Burkholderiales</taxon>
        <taxon>Sutterellaceae</taxon>
        <taxon>Sutterella</taxon>
    </lineage>
</organism>
<reference evidence="15 16" key="1">
    <citation type="submission" date="2011-11" db="EMBL/GenBank/DDBJ databases">
        <authorList>
            <person name="Weinstock G."/>
            <person name="Sodergren E."/>
            <person name="Clifton S."/>
            <person name="Fulton L."/>
            <person name="Fulton B."/>
            <person name="Courtney L."/>
            <person name="Fronick C."/>
            <person name="Harrison M."/>
            <person name="Strong C."/>
            <person name="Farmer C."/>
            <person name="Delahaunty K."/>
            <person name="Markovic C."/>
            <person name="Hall O."/>
            <person name="Minx P."/>
            <person name="Tomlinson C."/>
            <person name="Mitreva M."/>
            <person name="Hou S."/>
            <person name="Chen J."/>
            <person name="Wollam A."/>
            <person name="Pepin K.H."/>
            <person name="Johnson M."/>
            <person name="Bhonagiri V."/>
            <person name="Zhang X."/>
            <person name="Suruliraj S."/>
            <person name="Warren W."/>
            <person name="Chinwalla A."/>
            <person name="Mardis E.R."/>
            <person name="Wilson R.K."/>
        </authorList>
    </citation>
    <scope>NUCLEOTIDE SEQUENCE [LARGE SCALE GENOMIC DNA]</scope>
    <source>
        <strain evidence="15 16">YIT 11816</strain>
    </source>
</reference>
<keyword evidence="5 12" id="KW-0561">Oxygen transport</keyword>
<dbReference type="EMBL" id="AFBQ01000034">
    <property type="protein sequence ID" value="EHY32355.1"/>
    <property type="molecule type" value="Genomic_DNA"/>
</dbReference>
<comment type="catalytic activity">
    <reaction evidence="11">
        <text>2 nitric oxide + NADPH + 2 O2 = 2 nitrate + NADP(+) + H(+)</text>
        <dbReference type="Rhea" id="RHEA:19465"/>
        <dbReference type="ChEBI" id="CHEBI:15378"/>
        <dbReference type="ChEBI" id="CHEBI:15379"/>
        <dbReference type="ChEBI" id="CHEBI:16480"/>
        <dbReference type="ChEBI" id="CHEBI:17632"/>
        <dbReference type="ChEBI" id="CHEBI:57783"/>
        <dbReference type="ChEBI" id="CHEBI:58349"/>
        <dbReference type="EC" id="1.14.12.17"/>
    </reaction>
</comment>
<comment type="function">
    <text evidence="9">Is involved in NO detoxification in an aerobic process, termed nitric oxide dioxygenase (NOD) reaction that utilizes O(2) and NAD(P)H to convert NO to nitrate, which protects the bacterium from various noxious nitrogen compounds. Therefore, plays a central role in the inducible response to nitrosative stress.</text>
</comment>
<evidence type="ECO:0000259" key="14">
    <source>
        <dbReference type="PROSITE" id="PS51384"/>
    </source>
</evidence>
<keyword evidence="8" id="KW-0520">NAD</keyword>
<dbReference type="CDD" id="cd14779">
    <property type="entry name" value="FHP_Ae-globin-like"/>
    <property type="match status" value="1"/>
</dbReference>
<dbReference type="InterPro" id="IPR012292">
    <property type="entry name" value="Globin/Proto"/>
</dbReference>
<dbReference type="FunFam" id="1.10.490.10:FF:000003">
    <property type="entry name" value="Flavohemoprotein"/>
    <property type="match status" value="1"/>
</dbReference>
<dbReference type="Pfam" id="PF00042">
    <property type="entry name" value="Globin"/>
    <property type="match status" value="1"/>
</dbReference>
<dbReference type="InterPro" id="IPR001433">
    <property type="entry name" value="OxRdtase_FAD/NAD-bd"/>
</dbReference>
<evidence type="ECO:0000256" key="9">
    <source>
        <dbReference type="ARBA" id="ARBA00025094"/>
    </source>
</evidence>
<dbReference type="SUPFAM" id="SSF46458">
    <property type="entry name" value="Globin-like"/>
    <property type="match status" value="1"/>
</dbReference>
<keyword evidence="3" id="KW-0216">Detoxification</keyword>
<comment type="caution">
    <text evidence="15">The sequence shown here is derived from an EMBL/GenBank/DDBJ whole genome shotgun (WGS) entry which is preliminary data.</text>
</comment>
<sequence length="396" mass="41509">MLTPNQISLVKATIPVLREHGVALTAHFYARMLKGNPELRQVFNQGHQRAGRQQEALAAAVLAYAEHIENPAALLPAVEHIAGKHVSVGIRAEHYPIVGRHLLASIQEVLGDAATPELIEAWGAAYGQLAGILIEKESALYDEAANVEGGWSGWRAFRIAEKTAETADVVSLKLVPVDGGRVAAVKPGQFISVRVYVESEGLIQPRQYTVSAADDASLRISVKRVDAKASACSCGGGCSAELPAGMVSNTLHAKNVGDLVDVAFPQGGFVLADGTGPVQLMSAGIGITPMLPMLKAAAEAGREVLFYHVCRTPEDFAMKAEVEAVAAAHPKVKVVVRTTATEGRPSLADIAAVTVAGADCYVCGPVDAMELFARGAREGGAAKVSAEKFGTGMFSV</sequence>
<dbReference type="PRINTS" id="PR00409">
    <property type="entry name" value="PHDIOXRDTASE"/>
</dbReference>
<proteinExistence type="inferred from homology"/>
<dbReference type="Gene3D" id="2.40.30.10">
    <property type="entry name" value="Translation factors"/>
    <property type="match status" value="1"/>
</dbReference>
<evidence type="ECO:0000256" key="5">
    <source>
        <dbReference type="ARBA" id="ARBA00022621"/>
    </source>
</evidence>
<dbReference type="SUPFAM" id="SSF52343">
    <property type="entry name" value="Ferredoxin reductase-like, C-terminal NADP-linked domain"/>
    <property type="match status" value="1"/>
</dbReference>
<protein>
    <recommendedName>
        <fullName evidence="2">nitric oxide dioxygenase</fullName>
        <ecNumber evidence="2">1.14.12.17</ecNumber>
    </recommendedName>
</protein>
<dbReference type="PROSITE" id="PS01033">
    <property type="entry name" value="GLOBIN"/>
    <property type="match status" value="1"/>
</dbReference>
<dbReference type="PANTHER" id="PTHR43396:SF3">
    <property type="entry name" value="FLAVOHEMOPROTEIN"/>
    <property type="match status" value="1"/>
</dbReference>
<dbReference type="InterPro" id="IPR017927">
    <property type="entry name" value="FAD-bd_FR_type"/>
</dbReference>
<evidence type="ECO:0000256" key="10">
    <source>
        <dbReference type="ARBA" id="ARBA00048649"/>
    </source>
</evidence>
<keyword evidence="7" id="KW-0408">Iron</keyword>
<dbReference type="HOGENOM" id="CLU_003827_12_0_4"/>
<evidence type="ECO:0000256" key="8">
    <source>
        <dbReference type="ARBA" id="ARBA00023027"/>
    </source>
</evidence>
<dbReference type="InterPro" id="IPR000971">
    <property type="entry name" value="Globin"/>
</dbReference>
<evidence type="ECO:0000256" key="12">
    <source>
        <dbReference type="RuleBase" id="RU000356"/>
    </source>
</evidence>
<comment type="similarity">
    <text evidence="1">In the C-terminal section; belongs to the flavoprotein pyridine nucleotide cytochrome reductase family.</text>
</comment>
<dbReference type="InterPro" id="IPR017938">
    <property type="entry name" value="Riboflavin_synthase-like_b-brl"/>
</dbReference>
<evidence type="ECO:0000259" key="13">
    <source>
        <dbReference type="PROSITE" id="PS01033"/>
    </source>
</evidence>
<dbReference type="GO" id="GO:0071500">
    <property type="term" value="P:cellular response to nitrosative stress"/>
    <property type="evidence" value="ECO:0007669"/>
    <property type="project" value="TreeGrafter"/>
</dbReference>
<keyword evidence="15" id="KW-0223">Dioxygenase</keyword>
<keyword evidence="4 12" id="KW-0349">Heme</keyword>
<gene>
    <name evidence="15" type="ORF">HMPREF9440_00281</name>
</gene>
<dbReference type="Gene3D" id="1.10.490.10">
    <property type="entry name" value="Globins"/>
    <property type="match status" value="1"/>
</dbReference>
<dbReference type="GO" id="GO:0005344">
    <property type="term" value="F:oxygen carrier activity"/>
    <property type="evidence" value="ECO:0007669"/>
    <property type="project" value="UniProtKB-KW"/>
</dbReference>
<evidence type="ECO:0000256" key="3">
    <source>
        <dbReference type="ARBA" id="ARBA00022575"/>
    </source>
</evidence>
<dbReference type="GO" id="GO:0046872">
    <property type="term" value="F:metal ion binding"/>
    <property type="evidence" value="ECO:0007669"/>
    <property type="project" value="UniProtKB-KW"/>
</dbReference>
<dbReference type="PANTHER" id="PTHR43396">
    <property type="entry name" value="FLAVOHEMOPROTEIN"/>
    <property type="match status" value="1"/>
</dbReference>
<evidence type="ECO:0000256" key="6">
    <source>
        <dbReference type="ARBA" id="ARBA00022723"/>
    </source>
</evidence>
<comment type="similarity">
    <text evidence="12">Belongs to the globin family.</text>
</comment>
<dbReference type="GO" id="GO:0008941">
    <property type="term" value="F:nitric oxide dioxygenase NAD(P)H activity"/>
    <property type="evidence" value="ECO:0007669"/>
    <property type="project" value="UniProtKB-EC"/>
</dbReference>
<comment type="catalytic activity">
    <reaction evidence="10">
        <text>2 nitric oxide + NADH + 2 O2 = 2 nitrate + NAD(+) + H(+)</text>
        <dbReference type="Rhea" id="RHEA:19469"/>
        <dbReference type="ChEBI" id="CHEBI:15378"/>
        <dbReference type="ChEBI" id="CHEBI:15379"/>
        <dbReference type="ChEBI" id="CHEBI:16480"/>
        <dbReference type="ChEBI" id="CHEBI:17632"/>
        <dbReference type="ChEBI" id="CHEBI:57540"/>
        <dbReference type="ChEBI" id="CHEBI:57945"/>
        <dbReference type="EC" id="1.14.12.17"/>
    </reaction>
</comment>
<dbReference type="AlphaFoldDB" id="H3KC31"/>
<evidence type="ECO:0000256" key="1">
    <source>
        <dbReference type="ARBA" id="ARBA00006401"/>
    </source>
</evidence>
<name>H3KC31_9BURK</name>
<dbReference type="GO" id="GO:0009636">
    <property type="term" value="P:response to toxic substance"/>
    <property type="evidence" value="ECO:0007669"/>
    <property type="project" value="UniProtKB-KW"/>
</dbReference>
<accession>H3KC31</accession>
<feature type="domain" description="FAD-binding FR-type" evidence="14">
    <location>
        <begin position="152"/>
        <end position="272"/>
    </location>
</feature>
<dbReference type="EC" id="1.14.12.17" evidence="2"/>
<dbReference type="GO" id="GO:0046210">
    <property type="term" value="P:nitric oxide catabolic process"/>
    <property type="evidence" value="ECO:0007669"/>
    <property type="project" value="TreeGrafter"/>
</dbReference>
<dbReference type="PROSITE" id="PS51384">
    <property type="entry name" value="FAD_FR"/>
    <property type="match status" value="1"/>
</dbReference>
<dbReference type="InterPro" id="IPR009050">
    <property type="entry name" value="Globin-like_sf"/>
</dbReference>
<dbReference type="SUPFAM" id="SSF63380">
    <property type="entry name" value="Riboflavin synthase domain-like"/>
    <property type="match status" value="1"/>
</dbReference>
<dbReference type="PATRIC" id="fig|762967.3.peg.237"/>
<dbReference type="OrthoDB" id="9801223at2"/>
<dbReference type="GO" id="GO:0071949">
    <property type="term" value="F:FAD binding"/>
    <property type="evidence" value="ECO:0007669"/>
    <property type="project" value="TreeGrafter"/>
</dbReference>